<dbReference type="PRINTS" id="PR00081">
    <property type="entry name" value="GDHRDH"/>
</dbReference>
<evidence type="ECO:0000256" key="1">
    <source>
        <dbReference type="ARBA" id="ARBA00006484"/>
    </source>
</evidence>
<gene>
    <name evidence="3" type="ORF">DDQ50_16180</name>
</gene>
<dbReference type="Pfam" id="PF13561">
    <property type="entry name" value="adh_short_C2"/>
    <property type="match status" value="1"/>
</dbReference>
<evidence type="ECO:0000313" key="4">
    <source>
        <dbReference type="Proteomes" id="UP000244893"/>
    </source>
</evidence>
<dbReference type="GO" id="GO:0016491">
    <property type="term" value="F:oxidoreductase activity"/>
    <property type="evidence" value="ECO:0007669"/>
    <property type="project" value="UniProtKB-KW"/>
</dbReference>
<evidence type="ECO:0000256" key="2">
    <source>
        <dbReference type="ARBA" id="ARBA00023002"/>
    </source>
</evidence>
<comment type="similarity">
    <text evidence="1">Belongs to the short-chain dehydrogenases/reductases (SDR) family.</text>
</comment>
<dbReference type="RefSeq" id="WP_116757839.1">
    <property type="nucleotide sequence ID" value="NZ_JBHUEX010000002.1"/>
</dbReference>
<dbReference type="PANTHER" id="PTHR43477">
    <property type="entry name" value="DIHYDROANTICAPSIN 7-DEHYDROGENASE"/>
    <property type="match status" value="1"/>
</dbReference>
<dbReference type="AlphaFoldDB" id="A0A2V1HT35"/>
<keyword evidence="2" id="KW-0560">Oxidoreductase</keyword>
<dbReference type="Proteomes" id="UP000244893">
    <property type="component" value="Unassembled WGS sequence"/>
</dbReference>
<dbReference type="EMBL" id="QEOP01000005">
    <property type="protein sequence ID" value="PVZ93244.1"/>
    <property type="molecule type" value="Genomic_DNA"/>
</dbReference>
<dbReference type="InterPro" id="IPR020904">
    <property type="entry name" value="Sc_DH/Rdtase_CS"/>
</dbReference>
<keyword evidence="4" id="KW-1185">Reference proteome</keyword>
<accession>A0A2V1HT35</accession>
<evidence type="ECO:0000313" key="3">
    <source>
        <dbReference type="EMBL" id="PVZ93244.1"/>
    </source>
</evidence>
<dbReference type="PANTHER" id="PTHR43477:SF1">
    <property type="entry name" value="DIHYDROANTICAPSIN 7-DEHYDROGENASE"/>
    <property type="match status" value="1"/>
</dbReference>
<dbReference type="FunFam" id="3.40.50.720:FF:000084">
    <property type="entry name" value="Short-chain dehydrogenase reductase"/>
    <property type="match status" value="1"/>
</dbReference>
<dbReference type="SUPFAM" id="SSF51735">
    <property type="entry name" value="NAD(P)-binding Rossmann-fold domains"/>
    <property type="match status" value="1"/>
</dbReference>
<reference evidence="3 4" key="1">
    <citation type="submission" date="2018-05" db="EMBL/GenBank/DDBJ databases">
        <title>Amnibacterium sp. M8JJ-5, whole genome shotgun sequence.</title>
        <authorList>
            <person name="Tuo L."/>
        </authorList>
    </citation>
    <scope>NUCLEOTIDE SEQUENCE [LARGE SCALE GENOMIC DNA]</scope>
    <source>
        <strain evidence="3 4">M8JJ-5</strain>
    </source>
</reference>
<dbReference type="InterPro" id="IPR002347">
    <property type="entry name" value="SDR_fam"/>
</dbReference>
<name>A0A2V1HT35_9MICO</name>
<protein>
    <recommendedName>
        <fullName evidence="5">Short-chain dehydrogenase</fullName>
    </recommendedName>
</protein>
<evidence type="ECO:0008006" key="5">
    <source>
        <dbReference type="Google" id="ProtNLM"/>
    </source>
</evidence>
<dbReference type="CDD" id="cd05233">
    <property type="entry name" value="SDR_c"/>
    <property type="match status" value="1"/>
</dbReference>
<proteinExistence type="inferred from homology"/>
<sequence>MSSERAWAPASGLPGRTIIITGAASGIGRVTAREASQAGMKVVLVDRDASGLEHAQDEIRQETAGEVSIVQADLAKVSDHERIIDEAQSATHLFHAAGVIVRRPSPSDVTEEDWDFQVNVNQKGSWFLTRAFCEALSRQGKTGSAVLVASVSANLGLISGSWVYASTKGGMVSMVKGFAKTYATAGIRVNALSPGIVQTPLVSGSVQNTEIDRIIDNNVPLGRTGRPEEIAQAGLFLLSDYASYVTGTNLDVDGGWLRR</sequence>
<organism evidence="3 4">
    <name type="scientific">Amnibacterium flavum</name>
    <dbReference type="NCBI Taxonomy" id="2173173"/>
    <lineage>
        <taxon>Bacteria</taxon>
        <taxon>Bacillati</taxon>
        <taxon>Actinomycetota</taxon>
        <taxon>Actinomycetes</taxon>
        <taxon>Micrococcales</taxon>
        <taxon>Microbacteriaceae</taxon>
        <taxon>Amnibacterium</taxon>
    </lineage>
</organism>
<dbReference type="PROSITE" id="PS00061">
    <property type="entry name" value="ADH_SHORT"/>
    <property type="match status" value="1"/>
</dbReference>
<dbReference type="OrthoDB" id="286404at2"/>
<dbReference type="Gene3D" id="3.40.50.720">
    <property type="entry name" value="NAD(P)-binding Rossmann-like Domain"/>
    <property type="match status" value="1"/>
</dbReference>
<comment type="caution">
    <text evidence="3">The sequence shown here is derived from an EMBL/GenBank/DDBJ whole genome shotgun (WGS) entry which is preliminary data.</text>
</comment>
<dbReference type="InterPro" id="IPR051122">
    <property type="entry name" value="SDR_DHRS6-like"/>
</dbReference>
<dbReference type="InterPro" id="IPR036291">
    <property type="entry name" value="NAD(P)-bd_dom_sf"/>
</dbReference>